<dbReference type="RefSeq" id="WP_186870358.1">
    <property type="nucleotide sequence ID" value="NZ_JACOOL010000009.1"/>
</dbReference>
<dbReference type="SUPFAM" id="SSF53697">
    <property type="entry name" value="SIS domain"/>
    <property type="match status" value="1"/>
</dbReference>
<dbReference type="PROSITE" id="PS51464">
    <property type="entry name" value="SIS"/>
    <property type="match status" value="1"/>
</dbReference>
<comment type="caution">
    <text evidence="6">The sequence shown here is derived from an EMBL/GenBank/DDBJ whole genome shotgun (WGS) entry which is preliminary data.</text>
</comment>
<dbReference type="InterPro" id="IPR036388">
    <property type="entry name" value="WH-like_DNA-bd_sf"/>
</dbReference>
<proteinExistence type="predicted"/>
<dbReference type="PANTHER" id="PTHR30514">
    <property type="entry name" value="GLUCOKINASE"/>
    <property type="match status" value="1"/>
</dbReference>
<evidence type="ECO:0000313" key="6">
    <source>
        <dbReference type="EMBL" id="MBC5637650.1"/>
    </source>
</evidence>
<evidence type="ECO:0000259" key="4">
    <source>
        <dbReference type="PROSITE" id="PS51071"/>
    </source>
</evidence>
<feature type="domain" description="HTH rpiR-type" evidence="4">
    <location>
        <begin position="5"/>
        <end position="81"/>
    </location>
</feature>
<keyword evidence="2" id="KW-0238">DNA-binding</keyword>
<keyword evidence="1" id="KW-0805">Transcription regulation</keyword>
<dbReference type="PROSITE" id="PS51071">
    <property type="entry name" value="HTH_RPIR"/>
    <property type="match status" value="1"/>
</dbReference>
<accession>A0A923L6Z1</accession>
<feature type="domain" description="SIS" evidence="5">
    <location>
        <begin position="125"/>
        <end position="266"/>
    </location>
</feature>
<dbReference type="Pfam" id="PF01380">
    <property type="entry name" value="SIS"/>
    <property type="match status" value="1"/>
</dbReference>
<name>A0A923L6Z1_9BACI</name>
<dbReference type="GO" id="GO:0003677">
    <property type="term" value="F:DNA binding"/>
    <property type="evidence" value="ECO:0007669"/>
    <property type="project" value="UniProtKB-KW"/>
</dbReference>
<evidence type="ECO:0000313" key="7">
    <source>
        <dbReference type="Proteomes" id="UP000637359"/>
    </source>
</evidence>
<dbReference type="GO" id="GO:0003700">
    <property type="term" value="F:DNA-binding transcription factor activity"/>
    <property type="evidence" value="ECO:0007669"/>
    <property type="project" value="InterPro"/>
</dbReference>
<dbReference type="GO" id="GO:1901135">
    <property type="term" value="P:carbohydrate derivative metabolic process"/>
    <property type="evidence" value="ECO:0007669"/>
    <property type="project" value="InterPro"/>
</dbReference>
<dbReference type="Proteomes" id="UP000637359">
    <property type="component" value="Unassembled WGS sequence"/>
</dbReference>
<evidence type="ECO:0000259" key="5">
    <source>
        <dbReference type="PROSITE" id="PS51464"/>
    </source>
</evidence>
<reference evidence="6" key="1">
    <citation type="submission" date="2020-08" db="EMBL/GenBank/DDBJ databases">
        <title>Genome public.</title>
        <authorList>
            <person name="Liu C."/>
            <person name="Sun Q."/>
        </authorList>
    </citation>
    <scope>NUCLEOTIDE SEQUENCE</scope>
    <source>
        <strain evidence="6">BX22</strain>
    </source>
</reference>
<dbReference type="CDD" id="cd05013">
    <property type="entry name" value="SIS_RpiR"/>
    <property type="match status" value="1"/>
</dbReference>
<protein>
    <submittedName>
        <fullName evidence="6">MurR/RpiR family transcriptional regulator</fullName>
    </submittedName>
</protein>
<dbReference type="InterPro" id="IPR047640">
    <property type="entry name" value="RpiR-like"/>
</dbReference>
<keyword evidence="3" id="KW-0804">Transcription</keyword>
<dbReference type="Pfam" id="PF01418">
    <property type="entry name" value="HTH_6"/>
    <property type="match status" value="1"/>
</dbReference>
<sequence>MANLKGGLTIIKEMVKSLPNSERKIAEYILNHPREAVLLTAQALGKNSETSGAAVIRLCKSLGFNGFQELKLRVAGDLQEDSQSEFRDIEPKEDYEKIIEKVTSNTIQAIKDTVNMIHFDQLKEAVHTIIHANSITFIGFGASFITAKDAEQKFIRINKQVHAFSDIHMASTAIANKGSHDVVVGISFSGNTVEVAKLLDLAKSRNVRTISITKYGNSMLTSHADINLFTSTAKEAVNRSGATSSRIAQLHLIDILFMCVASEEYEKTVGYLDSTREAASYVKRQLNGKRRD</sequence>
<dbReference type="Gene3D" id="3.40.50.10490">
    <property type="entry name" value="Glucose-6-phosphate isomerase like protein, domain 1"/>
    <property type="match status" value="1"/>
</dbReference>
<dbReference type="PANTHER" id="PTHR30514:SF10">
    <property type="entry name" value="MURR_RPIR FAMILY TRANSCRIPTIONAL REGULATOR"/>
    <property type="match status" value="1"/>
</dbReference>
<dbReference type="AlphaFoldDB" id="A0A923L6Z1"/>
<dbReference type="GO" id="GO:0097367">
    <property type="term" value="F:carbohydrate derivative binding"/>
    <property type="evidence" value="ECO:0007669"/>
    <property type="project" value="InterPro"/>
</dbReference>
<dbReference type="SUPFAM" id="SSF46689">
    <property type="entry name" value="Homeodomain-like"/>
    <property type="match status" value="1"/>
</dbReference>
<dbReference type="InterPro" id="IPR001347">
    <property type="entry name" value="SIS_dom"/>
</dbReference>
<dbReference type="InterPro" id="IPR009057">
    <property type="entry name" value="Homeodomain-like_sf"/>
</dbReference>
<evidence type="ECO:0000256" key="3">
    <source>
        <dbReference type="ARBA" id="ARBA00023163"/>
    </source>
</evidence>
<keyword evidence="7" id="KW-1185">Reference proteome</keyword>
<dbReference type="InterPro" id="IPR000281">
    <property type="entry name" value="HTH_RpiR"/>
</dbReference>
<dbReference type="Gene3D" id="1.10.10.10">
    <property type="entry name" value="Winged helix-like DNA-binding domain superfamily/Winged helix DNA-binding domain"/>
    <property type="match status" value="1"/>
</dbReference>
<dbReference type="InterPro" id="IPR046348">
    <property type="entry name" value="SIS_dom_sf"/>
</dbReference>
<organism evidence="6 7">
    <name type="scientific">Ornithinibacillus hominis</name>
    <dbReference type="NCBI Taxonomy" id="2763055"/>
    <lineage>
        <taxon>Bacteria</taxon>
        <taxon>Bacillati</taxon>
        <taxon>Bacillota</taxon>
        <taxon>Bacilli</taxon>
        <taxon>Bacillales</taxon>
        <taxon>Bacillaceae</taxon>
        <taxon>Ornithinibacillus</taxon>
    </lineage>
</organism>
<dbReference type="EMBL" id="JACOOL010000009">
    <property type="protein sequence ID" value="MBC5637650.1"/>
    <property type="molecule type" value="Genomic_DNA"/>
</dbReference>
<gene>
    <name evidence="6" type="ORF">H8S33_12610</name>
</gene>
<evidence type="ECO:0000256" key="1">
    <source>
        <dbReference type="ARBA" id="ARBA00023015"/>
    </source>
</evidence>
<dbReference type="InterPro" id="IPR035472">
    <property type="entry name" value="RpiR-like_SIS"/>
</dbReference>
<evidence type="ECO:0000256" key="2">
    <source>
        <dbReference type="ARBA" id="ARBA00023125"/>
    </source>
</evidence>